<evidence type="ECO:0000256" key="5">
    <source>
        <dbReference type="SAM" id="MobiDB-lite"/>
    </source>
</evidence>
<feature type="coiled-coil region" evidence="4">
    <location>
        <begin position="710"/>
        <end position="758"/>
    </location>
</feature>
<dbReference type="GO" id="GO:0006302">
    <property type="term" value="P:double-strand break repair"/>
    <property type="evidence" value="ECO:0007669"/>
    <property type="project" value="TreeGrafter"/>
</dbReference>
<evidence type="ECO:0000256" key="2">
    <source>
        <dbReference type="ARBA" id="ARBA00023204"/>
    </source>
</evidence>
<organism evidence="6 7">
    <name type="scientific">Actinomyces oris</name>
    <dbReference type="NCBI Taxonomy" id="544580"/>
    <lineage>
        <taxon>Bacteria</taxon>
        <taxon>Bacillati</taxon>
        <taxon>Actinomycetota</taxon>
        <taxon>Actinomycetes</taxon>
        <taxon>Actinomycetales</taxon>
        <taxon>Actinomycetaceae</taxon>
        <taxon>Actinomyces</taxon>
    </lineage>
</organism>
<keyword evidence="2" id="KW-0234">DNA repair</keyword>
<dbReference type="Proteomes" id="UP000185736">
    <property type="component" value="Unassembled WGS sequence"/>
</dbReference>
<dbReference type="GO" id="GO:0000731">
    <property type="term" value="P:DNA synthesis involved in DNA repair"/>
    <property type="evidence" value="ECO:0007669"/>
    <property type="project" value="TreeGrafter"/>
</dbReference>
<evidence type="ECO:0000256" key="4">
    <source>
        <dbReference type="SAM" id="Coils"/>
    </source>
</evidence>
<name>A0A1Q8I1R5_9ACTO</name>
<gene>
    <name evidence="6" type="ORF">BKH32_05150</name>
</gene>
<keyword evidence="4" id="KW-0175">Coiled coil</keyword>
<feature type="coiled-coil region" evidence="4">
    <location>
        <begin position="628"/>
        <end position="669"/>
    </location>
</feature>
<proteinExistence type="predicted"/>
<evidence type="ECO:0000256" key="1">
    <source>
        <dbReference type="ARBA" id="ARBA00022763"/>
    </source>
</evidence>
<sequence>MGTVSSAKGVGAGAVQSATAGQHRLARIQVYNWGTFGGHHDLPVPRSGLLLTGPSGSGKSSLLDALSAVLVPAKHLRFNAAAQDAGTNDRSRTVLSYVRGAYRRVTQETTGEVVTDYLRPGATRSGIALTFTRLHPADTLTLLKLYHVRSGADSASQVEILVEGQQDLVELVGMIREGVDKRRLRQHLGDRARFFQGYSSFAAAFRRRLGLSGEVAQRLLHRTQAAKSLTSLDTLLRDFMLDTPSTFSLADDAVEQFAELRDAHAAVVDARRQEEILAPLLPLSRTISRAQQDQELSEKLSQSVDAYVRRLRRDRLEQTRDRARAAVTALDGEVQSAKRAEDRARAEVQDLTTARAGVAGSELPVVQARLESARKDLARVEDQLRNLAGHLGVLGTEPPQTAAAFAELADQLDREARELRVQLESFEAEAHAVMRDKLELADQLKALRTEAERITSTRSAMAPDLLDAREVISRATGQPASVLPFVGEILTIVEGQETWRVAVEAVASGFARTMLVPERLYRQVADAVDVQRLGTRLSYLRVLPGGEARSVSPDALARKLRPVEGTDYAQWLDTEILRRFDHRCVEDAAALAGVERGVTRAGQVKSSRTAHLKDDRRDLTNPRFWTIGVDAAQRLDQVSQEVDRLRRREREVNARLEDLTRRTHRMQERRDACLRAAESTWEEVDVTTASGVVADLEARCARLTQDLPGLVELDTRLEAARVAEEQARERHISLQANLEHQRSRLEETTKELERLAVEDEPDLDETLSEDLDKRFRSRKRHPTLDEIGQVATSVTRELSQERQRSLRQENEALRDAVSIMVRFGEQWPAAGADVRPEPAYLDDHLKVLKDLRADDLPRHERRFSELLQSQSSQNIGQLASEIRRAVSQVRTRIGPVNDALQDTEYSPGHHLRIEVSERRLPVVADFLADLATISTGSLDLADETQQEAEARFELLNAVMTRLASSEQRDLTWRNQCLDTRLHVSFTAVERDEHGTAVDYYEGAGGLSGGQRQKLVVFCLAAALRYQLTEAGDPVPGYALVVLDEAFDKTDTEFTRAGLDVFSGFGFQLLLATPMKMLQTLEEHVGGAAMVTNDAEGRCSQLSLVLFENTEDTESAGGAEHVDDVEKEGAVAGADVVVATDPRGADKTAASASGTHEDNEENLFSVLTDEEGSL</sequence>
<dbReference type="Pfam" id="PF13555">
    <property type="entry name" value="AAA_29"/>
    <property type="match status" value="1"/>
</dbReference>
<dbReference type="GO" id="GO:0009432">
    <property type="term" value="P:SOS response"/>
    <property type="evidence" value="ECO:0007669"/>
    <property type="project" value="UniProtKB-KW"/>
</dbReference>
<dbReference type="Pfam" id="PF13558">
    <property type="entry name" value="SbcC_Walker_B"/>
    <property type="match status" value="1"/>
</dbReference>
<accession>A0A1Q8I1R5</accession>
<comment type="caution">
    <text evidence="6">The sequence shown here is derived from an EMBL/GenBank/DDBJ whole genome shotgun (WGS) entry which is preliminary data.</text>
</comment>
<dbReference type="AlphaFoldDB" id="A0A1Q8I1R5"/>
<dbReference type="InterPro" id="IPR027417">
    <property type="entry name" value="P-loop_NTPase"/>
</dbReference>
<evidence type="ECO:0000313" key="6">
    <source>
        <dbReference type="EMBL" id="OLL15068.1"/>
    </source>
</evidence>
<evidence type="ECO:0000256" key="3">
    <source>
        <dbReference type="ARBA" id="ARBA00023236"/>
    </source>
</evidence>
<dbReference type="EMBL" id="MSGO01000018">
    <property type="protein sequence ID" value="OLL15068.1"/>
    <property type="molecule type" value="Genomic_DNA"/>
</dbReference>
<feature type="region of interest" description="Disordered" evidence="5">
    <location>
        <begin position="1141"/>
        <end position="1173"/>
    </location>
</feature>
<reference evidence="6 7" key="1">
    <citation type="submission" date="2016-12" db="EMBL/GenBank/DDBJ databases">
        <title>Genomic comparison of strains in the 'Actinomyces naeslundii' group.</title>
        <authorList>
            <person name="Mughal S.R."/>
            <person name="Do T."/>
            <person name="Gilbert S.C."/>
            <person name="Witherden E.A."/>
            <person name="Didelot X."/>
            <person name="Beighton D."/>
        </authorList>
    </citation>
    <scope>NUCLEOTIDE SEQUENCE [LARGE SCALE GENOMIC DNA]</scope>
    <source>
        <strain evidence="6 7">S64C</strain>
    </source>
</reference>
<dbReference type="Gene3D" id="3.40.50.300">
    <property type="entry name" value="P-loop containing nucleotide triphosphate hydrolases"/>
    <property type="match status" value="1"/>
</dbReference>
<evidence type="ECO:0000313" key="7">
    <source>
        <dbReference type="Proteomes" id="UP000185736"/>
    </source>
</evidence>
<dbReference type="PANTHER" id="PTHR32182:SF0">
    <property type="entry name" value="DNA REPLICATION AND REPAIR PROTEIN RECF"/>
    <property type="match status" value="1"/>
</dbReference>
<keyword evidence="1" id="KW-0227">DNA damage</keyword>
<dbReference type="PANTHER" id="PTHR32182">
    <property type="entry name" value="DNA REPLICATION AND REPAIR PROTEIN RECF"/>
    <property type="match status" value="1"/>
</dbReference>
<dbReference type="SUPFAM" id="SSF52540">
    <property type="entry name" value="P-loop containing nucleoside triphosphate hydrolases"/>
    <property type="match status" value="2"/>
</dbReference>
<feature type="coiled-coil region" evidence="4">
    <location>
        <begin position="313"/>
        <end position="457"/>
    </location>
</feature>
<protein>
    <submittedName>
        <fullName evidence="6">ATPase</fullName>
    </submittedName>
</protein>
<keyword evidence="3" id="KW-0742">SOS response</keyword>